<proteinExistence type="predicted"/>
<dbReference type="KEGG" id="loa:LOAG_04632"/>
<dbReference type="EMBL" id="JH712200">
    <property type="protein sequence ID" value="EFO23854.1"/>
    <property type="molecule type" value="Genomic_DNA"/>
</dbReference>
<organism evidence="1">
    <name type="scientific">Loa loa</name>
    <name type="common">Eye worm</name>
    <name type="synonym">Filaria loa</name>
    <dbReference type="NCBI Taxonomy" id="7209"/>
    <lineage>
        <taxon>Eukaryota</taxon>
        <taxon>Metazoa</taxon>
        <taxon>Ecdysozoa</taxon>
        <taxon>Nematoda</taxon>
        <taxon>Chromadorea</taxon>
        <taxon>Rhabditida</taxon>
        <taxon>Spirurina</taxon>
        <taxon>Spiruromorpha</taxon>
        <taxon>Filarioidea</taxon>
        <taxon>Onchocercidae</taxon>
        <taxon>Loa</taxon>
    </lineage>
</organism>
<sequence length="107" mass="12232">MKWFDLIWKYYGTQQESKKMMDQPVNGVNRNIFLCSQCCTGIGSIVRKKEVGLTAACTLHSSIKITFNFDLYMEMICQGLKTAVVSATTFVKNSQPFQCRENCLTRN</sequence>
<evidence type="ECO:0000313" key="1">
    <source>
        <dbReference type="EMBL" id="EFO23854.1"/>
    </source>
</evidence>
<reference evidence="1" key="1">
    <citation type="submission" date="2012-04" db="EMBL/GenBank/DDBJ databases">
        <title>The Genome Sequence of Loa loa.</title>
        <authorList>
            <consortium name="The Broad Institute Genome Sequencing Platform"/>
            <consortium name="Broad Institute Genome Sequencing Center for Infectious Disease"/>
            <person name="Nutman T.B."/>
            <person name="Fink D.L."/>
            <person name="Russ C."/>
            <person name="Young S."/>
            <person name="Zeng Q."/>
            <person name="Gargeya S."/>
            <person name="Alvarado L."/>
            <person name="Berlin A."/>
            <person name="Chapman S.B."/>
            <person name="Chen Z."/>
            <person name="Freedman E."/>
            <person name="Gellesch M."/>
            <person name="Goldberg J."/>
            <person name="Griggs A."/>
            <person name="Gujja S."/>
            <person name="Heilman E.R."/>
            <person name="Heiman D."/>
            <person name="Howarth C."/>
            <person name="Mehta T."/>
            <person name="Neiman D."/>
            <person name="Pearson M."/>
            <person name="Roberts A."/>
            <person name="Saif S."/>
            <person name="Shea T."/>
            <person name="Shenoy N."/>
            <person name="Sisk P."/>
            <person name="Stolte C."/>
            <person name="Sykes S."/>
            <person name="White J."/>
            <person name="Yandava C."/>
            <person name="Haas B."/>
            <person name="Henn M.R."/>
            <person name="Nusbaum C."/>
            <person name="Birren B."/>
        </authorList>
    </citation>
    <scope>NUCLEOTIDE SEQUENCE [LARGE SCALE GENOMIC DNA]</scope>
</reference>
<dbReference type="CTD" id="9942034"/>
<accession>A0A1S0U2H7</accession>
<dbReference type="InParanoid" id="A0A1S0U2H7"/>
<protein>
    <submittedName>
        <fullName evidence="1">Uncharacterized protein</fullName>
    </submittedName>
</protein>
<gene>
    <name evidence="1" type="ORF">LOAG_04632</name>
</gene>
<name>A0A1S0U2H7_LOALO</name>
<dbReference type="GeneID" id="9942034"/>
<dbReference type="RefSeq" id="XP_003140217.1">
    <property type="nucleotide sequence ID" value="XM_003140169.1"/>
</dbReference>
<dbReference type="AlphaFoldDB" id="A0A1S0U2H7"/>